<comment type="caution">
    <text evidence="1">The sequence shown here is derived from an EMBL/GenBank/DDBJ whole genome shotgun (WGS) entry which is preliminary data.</text>
</comment>
<sequence>MGASLLAMAVYQSTSESTDSPLSRAGSLPQGCMHPEIQMFSSCKRSRIEASIPVSSSPHSASICAGLACST</sequence>
<gene>
    <name evidence="1" type="ORF">F7R15_23460</name>
</gene>
<dbReference type="Proteomes" id="UP000460142">
    <property type="component" value="Unassembled WGS sequence"/>
</dbReference>
<dbReference type="AlphaFoldDB" id="A0A6H9RKM7"/>
<dbReference type="EMBL" id="VZPS01000020">
    <property type="protein sequence ID" value="KAB0482243.1"/>
    <property type="molecule type" value="Genomic_DNA"/>
</dbReference>
<accession>A0A6H9RKM7</accession>
<proteinExistence type="predicted"/>
<evidence type="ECO:0000313" key="1">
    <source>
        <dbReference type="EMBL" id="KAB0482243.1"/>
    </source>
</evidence>
<reference evidence="1 2" key="1">
    <citation type="submission" date="2019-09" db="EMBL/GenBank/DDBJ databases">
        <title>Draft genome sequences of 48 bacterial type strains from the CCUG.</title>
        <authorList>
            <person name="Tunovic T."/>
            <person name="Pineiro-Iglesias B."/>
            <person name="Unosson C."/>
            <person name="Inganas E."/>
            <person name="Ohlen M."/>
            <person name="Cardew S."/>
            <person name="Jensie-Markopoulos S."/>
            <person name="Salva-Serra F."/>
            <person name="Jaen-Luchoro D."/>
            <person name="Karlsson R."/>
            <person name="Svensson-Stadler L."/>
            <person name="Chun J."/>
            <person name="Moore E."/>
        </authorList>
    </citation>
    <scope>NUCLEOTIDE SEQUENCE [LARGE SCALE GENOMIC DNA]</scope>
    <source>
        <strain evidence="1 2">CCUG 53116</strain>
    </source>
</reference>
<evidence type="ECO:0000313" key="2">
    <source>
        <dbReference type="Proteomes" id="UP000460142"/>
    </source>
</evidence>
<protein>
    <submittedName>
        <fullName evidence="1">Uncharacterized protein</fullName>
    </submittedName>
</protein>
<name>A0A6H9RKM7_PSERE</name>
<organism evidence="1 2">
    <name type="scientific">Pseudomonas reinekei</name>
    <dbReference type="NCBI Taxonomy" id="395598"/>
    <lineage>
        <taxon>Bacteria</taxon>
        <taxon>Pseudomonadati</taxon>
        <taxon>Pseudomonadota</taxon>
        <taxon>Gammaproteobacteria</taxon>
        <taxon>Pseudomonadales</taxon>
        <taxon>Pseudomonadaceae</taxon>
        <taxon>Pseudomonas</taxon>
    </lineage>
</organism>